<reference evidence="2" key="1">
    <citation type="submission" date="2016-10" db="EMBL/GenBank/DDBJ databases">
        <authorList>
            <person name="Varghese N."/>
            <person name="Submissions S."/>
        </authorList>
    </citation>
    <scope>NUCLEOTIDE SEQUENCE [LARGE SCALE GENOMIC DNA]</scope>
    <source>
        <strain evidence="2">DSM 16089</strain>
    </source>
</reference>
<protein>
    <recommendedName>
        <fullName evidence="3">Glutaminase</fullName>
    </recommendedName>
</protein>
<evidence type="ECO:0000313" key="1">
    <source>
        <dbReference type="EMBL" id="SEB48169.1"/>
    </source>
</evidence>
<evidence type="ECO:0000313" key="2">
    <source>
        <dbReference type="Proteomes" id="UP000183750"/>
    </source>
</evidence>
<keyword evidence="2" id="KW-1185">Reference proteome</keyword>
<name>A0A1H4JPE0_9MICO</name>
<proteinExistence type="predicted"/>
<dbReference type="Proteomes" id="UP000183750">
    <property type="component" value="Unassembled WGS sequence"/>
</dbReference>
<evidence type="ECO:0008006" key="3">
    <source>
        <dbReference type="Google" id="ProtNLM"/>
    </source>
</evidence>
<accession>A0A1H4JPE0</accession>
<dbReference type="AlphaFoldDB" id="A0A1H4JPE0"/>
<dbReference type="EMBL" id="FNSQ01000005">
    <property type="protein sequence ID" value="SEB48169.1"/>
    <property type="molecule type" value="Genomic_DNA"/>
</dbReference>
<organism evidence="1 2">
    <name type="scientific">Microbacterium hydrocarbonoxydans</name>
    <dbReference type="NCBI Taxonomy" id="273678"/>
    <lineage>
        <taxon>Bacteria</taxon>
        <taxon>Bacillati</taxon>
        <taxon>Actinomycetota</taxon>
        <taxon>Actinomycetes</taxon>
        <taxon>Micrococcales</taxon>
        <taxon>Microbacteriaceae</taxon>
        <taxon>Microbacterium</taxon>
    </lineage>
</organism>
<dbReference type="OrthoDB" id="5122834at2"/>
<gene>
    <name evidence="1" type="ORF">SAMN04489807_0958</name>
</gene>
<dbReference type="RefSeq" id="WP_060927662.1">
    <property type="nucleotide sequence ID" value="NZ_FNSQ01000005.1"/>
</dbReference>
<sequence length="159" mass="16968">MQQSGESAAQLLAEARTALAGAPKEGLGEEKDSRWRGRRIVRIGEAWHLGVLLLTDTHALATAEVLRAADPGRRGYTAESARERAERRALALRGGFGEGDVVHVGWTVIDVDAVDAGGESGPLAMRDGLASVRWSQAGGWMPLAAYLRERVELLRASAG</sequence>